<dbReference type="EMBL" id="GBRH01239722">
    <property type="protein sequence ID" value="JAD58173.1"/>
    <property type="molecule type" value="Transcribed_RNA"/>
</dbReference>
<organism evidence="1">
    <name type="scientific">Arundo donax</name>
    <name type="common">Giant reed</name>
    <name type="synonym">Donax arundinaceus</name>
    <dbReference type="NCBI Taxonomy" id="35708"/>
    <lineage>
        <taxon>Eukaryota</taxon>
        <taxon>Viridiplantae</taxon>
        <taxon>Streptophyta</taxon>
        <taxon>Embryophyta</taxon>
        <taxon>Tracheophyta</taxon>
        <taxon>Spermatophyta</taxon>
        <taxon>Magnoliopsida</taxon>
        <taxon>Liliopsida</taxon>
        <taxon>Poales</taxon>
        <taxon>Poaceae</taxon>
        <taxon>PACMAD clade</taxon>
        <taxon>Arundinoideae</taxon>
        <taxon>Arundineae</taxon>
        <taxon>Arundo</taxon>
    </lineage>
</organism>
<dbReference type="AlphaFoldDB" id="A0A0A9B7Q7"/>
<reference evidence="1" key="1">
    <citation type="submission" date="2014-09" db="EMBL/GenBank/DDBJ databases">
        <authorList>
            <person name="Magalhaes I.L.F."/>
            <person name="Oliveira U."/>
            <person name="Santos F.R."/>
            <person name="Vidigal T.H.D.A."/>
            <person name="Brescovit A.D."/>
            <person name="Santos A.J."/>
        </authorList>
    </citation>
    <scope>NUCLEOTIDE SEQUENCE</scope>
    <source>
        <tissue evidence="1">Shoot tissue taken approximately 20 cm above the soil surface</tissue>
    </source>
</reference>
<name>A0A0A9B7Q7_ARUDO</name>
<reference evidence="1" key="2">
    <citation type="journal article" date="2015" name="Data Brief">
        <title>Shoot transcriptome of the giant reed, Arundo donax.</title>
        <authorList>
            <person name="Barrero R.A."/>
            <person name="Guerrero F.D."/>
            <person name="Moolhuijzen P."/>
            <person name="Goolsby J.A."/>
            <person name="Tidwell J."/>
            <person name="Bellgard S.E."/>
            <person name="Bellgard M.I."/>
        </authorList>
    </citation>
    <scope>NUCLEOTIDE SEQUENCE</scope>
    <source>
        <tissue evidence="1">Shoot tissue taken approximately 20 cm above the soil surface</tissue>
    </source>
</reference>
<proteinExistence type="predicted"/>
<protein>
    <submittedName>
        <fullName evidence="1">Uncharacterized protein</fullName>
    </submittedName>
</protein>
<evidence type="ECO:0000313" key="1">
    <source>
        <dbReference type="EMBL" id="JAD58173.1"/>
    </source>
</evidence>
<sequence>MRACIALPHLFFLNFRNKTEISYCTFLSHIDES</sequence>
<accession>A0A0A9B7Q7</accession>